<organism evidence="4 5">
    <name type="scientific">Caulifigura coniformis</name>
    <dbReference type="NCBI Taxonomy" id="2527983"/>
    <lineage>
        <taxon>Bacteria</taxon>
        <taxon>Pseudomonadati</taxon>
        <taxon>Planctomycetota</taxon>
        <taxon>Planctomycetia</taxon>
        <taxon>Planctomycetales</taxon>
        <taxon>Planctomycetaceae</taxon>
        <taxon>Caulifigura</taxon>
    </lineage>
</organism>
<evidence type="ECO:0000256" key="2">
    <source>
        <dbReference type="SAM" id="MobiDB-lite"/>
    </source>
</evidence>
<feature type="region of interest" description="Disordered" evidence="2">
    <location>
        <begin position="649"/>
        <end position="669"/>
    </location>
</feature>
<feature type="domain" description="Phage tail tape measure protein" evidence="3">
    <location>
        <begin position="133"/>
        <end position="324"/>
    </location>
</feature>
<protein>
    <submittedName>
        <fullName evidence="4">Phage-related minor tail protein</fullName>
    </submittedName>
</protein>
<evidence type="ECO:0000313" key="4">
    <source>
        <dbReference type="EMBL" id="QDT55516.1"/>
    </source>
</evidence>
<dbReference type="EMBL" id="CP036271">
    <property type="protein sequence ID" value="QDT55516.1"/>
    <property type="molecule type" value="Genomic_DNA"/>
</dbReference>
<gene>
    <name evidence="4" type="ORF">Pan44_35600</name>
</gene>
<dbReference type="InterPro" id="IPR010090">
    <property type="entry name" value="Phage_tape_meas"/>
</dbReference>
<dbReference type="OrthoDB" id="1414895at2"/>
<proteinExistence type="predicted"/>
<dbReference type="InParanoid" id="A0A517SHB2"/>
<reference evidence="4 5" key="1">
    <citation type="submission" date="2019-02" db="EMBL/GenBank/DDBJ databases">
        <title>Deep-cultivation of Planctomycetes and their phenomic and genomic characterization uncovers novel biology.</title>
        <authorList>
            <person name="Wiegand S."/>
            <person name="Jogler M."/>
            <person name="Boedeker C."/>
            <person name="Pinto D."/>
            <person name="Vollmers J."/>
            <person name="Rivas-Marin E."/>
            <person name="Kohn T."/>
            <person name="Peeters S.H."/>
            <person name="Heuer A."/>
            <person name="Rast P."/>
            <person name="Oberbeckmann S."/>
            <person name="Bunk B."/>
            <person name="Jeske O."/>
            <person name="Meyerdierks A."/>
            <person name="Storesund J.E."/>
            <person name="Kallscheuer N."/>
            <person name="Luecker S."/>
            <person name="Lage O.M."/>
            <person name="Pohl T."/>
            <person name="Merkel B.J."/>
            <person name="Hornburger P."/>
            <person name="Mueller R.-W."/>
            <person name="Bruemmer F."/>
            <person name="Labrenz M."/>
            <person name="Spormann A.M."/>
            <person name="Op den Camp H."/>
            <person name="Overmann J."/>
            <person name="Amann R."/>
            <person name="Jetten M.S.M."/>
            <person name="Mascher T."/>
            <person name="Medema M.H."/>
            <person name="Devos D.P."/>
            <person name="Kaster A.-K."/>
            <person name="Ovreas L."/>
            <person name="Rohde M."/>
            <person name="Galperin M.Y."/>
            <person name="Jogler C."/>
        </authorList>
    </citation>
    <scope>NUCLEOTIDE SEQUENCE [LARGE SCALE GENOMIC DNA]</scope>
    <source>
        <strain evidence="4 5">Pan44</strain>
    </source>
</reference>
<keyword evidence="1" id="KW-0175">Coiled coil</keyword>
<keyword evidence="5" id="KW-1185">Reference proteome</keyword>
<dbReference type="Pfam" id="PF10145">
    <property type="entry name" value="PhageMin_Tail"/>
    <property type="match status" value="1"/>
</dbReference>
<evidence type="ECO:0000313" key="5">
    <source>
        <dbReference type="Proteomes" id="UP000315700"/>
    </source>
</evidence>
<evidence type="ECO:0000256" key="1">
    <source>
        <dbReference type="SAM" id="Coils"/>
    </source>
</evidence>
<sequence>MEEIKQVLGFEVGTALKNISDLGGAVSNLSGRLNRFGTSVDRFNSRFGATSSAMTSTGNAAGQLDSRLGRLTTSAELLSRIVYTQLVIKGLRLTEKAMTDAASEAARLQIELAKVSTVADGMFTGLPDIGAAVRQQSAALGIDQLEIAGGLYQALQNQIGGSKAELLDFNRVASQFAVGTVTSQNNAIELLSGTLNAYGLDVSRAEELASKFNKTIEIGNIEGSQLATVFGRVSTRGSELGVTFEELNGLFATLTIRGVKASEAATQISGVLSAFTKPSEAMKRALDQLNAPSGEFLIRSVGLSEALKQVRDTTDGSSSSLAKLFPNVRALNGASIAARDNLELLNRNIAAVRDTALSLNKERFETIFQTDAKNLENELNKARIELTKFGEELLHVTAEGLKFVGGMDGIISVSKNAAPAIAAVAAATAVYVANTRLAVLQGTALAGVLTKLSQIGLGLGVASSIGNFLGSSLDSSRLENLRKLEAANNQLVSKFVQGEQTRLTEARTTDAAIVQSSLNASRQQIADFNRTTDELIAGEKRLVSVATDQLNRFIGTRESLVRELETSAKDSAKAIEDSQARVRSLTQTKADRQFDASLRDAADPERISRTLSQATSEARKAASALGKAQTDQQISEALRLFDSAERRAESARALAQQTGNRGAENSALSTINRLTDQRIAAEKQLQKIQESRANTLTAEAAKQRQILDSVKANAKELLDNPPTVGLDPQQQAQRAANRQKALGNILKAGFSSSDLKLTDALGLTQLAADMERQPLPISFNIEGAVNQLTAGVQTALNNFKFNAKFDVTGLERALGTTFRSPDEAAAGLSQAVTEADALRTKLSGIEQQRASALTGVKAEVQELLKSTDSFANWLSRSLTVAQPDAQKALALMDQFKAKANSLLDSPNVSVDQVRQLFTSVEQLATLQNKISGPVFGNGAGLNPDIDVLSRATDKLLQVARLPTADPAQSARLEELNRLIQGSNSAATNIETALTRGATALTNAATRIESALTKPINRAFGGLAYHAGGGLARGSDTVPAMLTRGETVMTKSATQRFFSDFQRMNAGMQPQYRNAGGTVTNVGDISINVNESKTPQQTGREIARTLQREFRKGTIQRF</sequence>
<dbReference type="KEGG" id="ccos:Pan44_35600"/>
<feature type="coiled-coil region" evidence="1">
    <location>
        <begin position="342"/>
        <end position="392"/>
    </location>
</feature>
<evidence type="ECO:0000259" key="3">
    <source>
        <dbReference type="Pfam" id="PF10145"/>
    </source>
</evidence>
<dbReference type="NCBIfam" id="TIGR01760">
    <property type="entry name" value="tape_meas_TP901"/>
    <property type="match status" value="1"/>
</dbReference>
<accession>A0A517SHB2</accession>
<name>A0A517SHB2_9PLAN</name>
<dbReference type="Proteomes" id="UP000315700">
    <property type="component" value="Chromosome"/>
</dbReference>
<dbReference type="AlphaFoldDB" id="A0A517SHB2"/>
<dbReference type="RefSeq" id="WP_145031381.1">
    <property type="nucleotide sequence ID" value="NZ_CP036271.1"/>
</dbReference>